<dbReference type="PANTHER" id="PTHR19370">
    <property type="entry name" value="NADH-CYTOCHROME B5 REDUCTASE"/>
    <property type="match status" value="1"/>
</dbReference>
<protein>
    <recommendedName>
        <fullName evidence="4">cytochrome-b5 reductase</fullName>
        <ecNumber evidence="4">1.6.2.2</ecNumber>
    </recommendedName>
</protein>
<evidence type="ECO:0000256" key="10">
    <source>
        <dbReference type="ARBA" id="ARBA00023002"/>
    </source>
</evidence>
<comment type="cofactor">
    <cofactor evidence="1 13">
        <name>FAD</name>
        <dbReference type="ChEBI" id="CHEBI:57692"/>
    </cofactor>
</comment>
<evidence type="ECO:0000313" key="15">
    <source>
        <dbReference type="EMBL" id="TIA90071.1"/>
    </source>
</evidence>
<dbReference type="InterPro" id="IPR001433">
    <property type="entry name" value="OxRdtase_FAD/NAD-bd"/>
</dbReference>
<dbReference type="Gene3D" id="3.40.50.80">
    <property type="entry name" value="Nucleotide-binding domain of ferredoxin-NADP reductase (FNR) module"/>
    <property type="match status" value="1"/>
</dbReference>
<dbReference type="GO" id="GO:0090524">
    <property type="term" value="F:cytochrome-b5 reductase activity, acting on NADH"/>
    <property type="evidence" value="ECO:0007669"/>
    <property type="project" value="UniProtKB-EC"/>
</dbReference>
<dbReference type="Gene3D" id="2.40.30.10">
    <property type="entry name" value="Translation factors"/>
    <property type="match status" value="1"/>
</dbReference>
<comment type="caution">
    <text evidence="15">The sequence shown here is derived from an EMBL/GenBank/DDBJ whole genome shotgun (WGS) entry which is preliminary data.</text>
</comment>
<reference evidence="15 16" key="1">
    <citation type="submission" date="2019-03" db="EMBL/GenBank/DDBJ databases">
        <title>Sequencing 23 genomes of Wallemia ichthyophaga.</title>
        <authorList>
            <person name="Gostincar C."/>
        </authorList>
    </citation>
    <scope>NUCLEOTIDE SEQUENCE [LARGE SCALE GENOMIC DNA]</scope>
    <source>
        <strain evidence="15 16">EXF-5753</strain>
    </source>
</reference>
<dbReference type="FunFam" id="3.40.50.80:FF:000009">
    <property type="entry name" value="NADH-cytochrome b5 reductase"/>
    <property type="match status" value="1"/>
</dbReference>
<accession>A0A4T0FNQ6</accession>
<feature type="binding site" evidence="13">
    <location>
        <position position="157"/>
    </location>
    <ligand>
        <name>FAD</name>
        <dbReference type="ChEBI" id="CHEBI:57692"/>
    </ligand>
</feature>
<dbReference type="FunFam" id="2.40.30.10:FF:000069">
    <property type="entry name" value="NADH-cytochrome b5 reductase"/>
    <property type="match status" value="1"/>
</dbReference>
<evidence type="ECO:0000259" key="14">
    <source>
        <dbReference type="PROSITE" id="PS51384"/>
    </source>
</evidence>
<keyword evidence="5 13" id="KW-0285">Flavoprotein</keyword>
<name>A0A4T0FNQ6_9BASI</name>
<keyword evidence="11" id="KW-0520">NAD</keyword>
<keyword evidence="9" id="KW-1133">Transmembrane helix</keyword>
<evidence type="ECO:0000313" key="16">
    <source>
        <dbReference type="Proteomes" id="UP000310189"/>
    </source>
</evidence>
<dbReference type="SUPFAM" id="SSF63380">
    <property type="entry name" value="Riboflavin synthase domain-like"/>
    <property type="match status" value="1"/>
</dbReference>
<feature type="domain" description="FAD-binding FR-type" evidence="14">
    <location>
        <begin position="75"/>
        <end position="183"/>
    </location>
</feature>
<keyword evidence="10" id="KW-0560">Oxidoreductase</keyword>
<dbReference type="OrthoDB" id="432685at2759"/>
<evidence type="ECO:0000256" key="2">
    <source>
        <dbReference type="ARBA" id="ARBA00004572"/>
    </source>
</evidence>
<evidence type="ECO:0000256" key="7">
    <source>
        <dbReference type="ARBA" id="ARBA00022787"/>
    </source>
</evidence>
<feature type="binding site" evidence="13">
    <location>
        <position position="151"/>
    </location>
    <ligand>
        <name>FAD</name>
        <dbReference type="ChEBI" id="CHEBI:57692"/>
    </ligand>
</feature>
<dbReference type="CDD" id="cd06183">
    <property type="entry name" value="cyt_b5_reduct_like"/>
    <property type="match status" value="1"/>
</dbReference>
<feature type="binding site" evidence="13">
    <location>
        <position position="149"/>
    </location>
    <ligand>
        <name>FAD</name>
        <dbReference type="ChEBI" id="CHEBI:57692"/>
    </ligand>
</feature>
<evidence type="ECO:0000256" key="1">
    <source>
        <dbReference type="ARBA" id="ARBA00001974"/>
    </source>
</evidence>
<feature type="binding site" evidence="13">
    <location>
        <position position="134"/>
    </location>
    <ligand>
        <name>FAD</name>
        <dbReference type="ChEBI" id="CHEBI:57692"/>
    </ligand>
</feature>
<proteinExistence type="inferred from homology"/>
<keyword evidence="6" id="KW-0812">Transmembrane</keyword>
<evidence type="ECO:0000256" key="8">
    <source>
        <dbReference type="ARBA" id="ARBA00022827"/>
    </source>
</evidence>
<dbReference type="GO" id="GO:0005741">
    <property type="term" value="C:mitochondrial outer membrane"/>
    <property type="evidence" value="ECO:0007669"/>
    <property type="project" value="UniProtKB-SubCell"/>
</dbReference>
<organism evidence="15 16">
    <name type="scientific">Wallemia hederae</name>
    <dbReference type="NCBI Taxonomy" id="1540922"/>
    <lineage>
        <taxon>Eukaryota</taxon>
        <taxon>Fungi</taxon>
        <taxon>Dikarya</taxon>
        <taxon>Basidiomycota</taxon>
        <taxon>Wallemiomycotina</taxon>
        <taxon>Wallemiomycetes</taxon>
        <taxon>Wallemiales</taxon>
        <taxon>Wallemiaceae</taxon>
        <taxon>Wallemia</taxon>
    </lineage>
</organism>
<evidence type="ECO:0000256" key="5">
    <source>
        <dbReference type="ARBA" id="ARBA00022630"/>
    </source>
</evidence>
<keyword evidence="7" id="KW-1000">Mitochondrion outer membrane</keyword>
<keyword evidence="12" id="KW-0472">Membrane</keyword>
<dbReference type="Pfam" id="PF00175">
    <property type="entry name" value="NAD_binding_1"/>
    <property type="match status" value="1"/>
</dbReference>
<dbReference type="PANTHER" id="PTHR19370:SF171">
    <property type="entry name" value="NADH-CYTOCHROME B5 REDUCTASE 2"/>
    <property type="match status" value="1"/>
</dbReference>
<dbReference type="AlphaFoldDB" id="A0A4T0FNQ6"/>
<comment type="subcellular location">
    <subcellularLocation>
        <location evidence="2">Mitochondrion outer membrane</location>
        <topology evidence="2">Single-pass membrane protein</topology>
    </subcellularLocation>
</comment>
<evidence type="ECO:0000256" key="9">
    <source>
        <dbReference type="ARBA" id="ARBA00022989"/>
    </source>
</evidence>
<keyword evidence="16" id="KW-1185">Reference proteome</keyword>
<dbReference type="EC" id="1.6.2.2" evidence="4"/>
<dbReference type="InterPro" id="IPR008333">
    <property type="entry name" value="Cbr1-like_FAD-bd_dom"/>
</dbReference>
<feature type="binding site" evidence="13">
    <location>
        <position position="133"/>
    </location>
    <ligand>
        <name>FAD</name>
        <dbReference type="ChEBI" id="CHEBI:57692"/>
    </ligand>
</feature>
<dbReference type="InterPro" id="IPR017927">
    <property type="entry name" value="FAD-bd_FR_type"/>
</dbReference>
<evidence type="ECO:0000256" key="11">
    <source>
        <dbReference type="ARBA" id="ARBA00023027"/>
    </source>
</evidence>
<feature type="binding site" evidence="13">
    <location>
        <position position="132"/>
    </location>
    <ligand>
        <name>FAD</name>
        <dbReference type="ChEBI" id="CHEBI:57692"/>
    </ligand>
</feature>
<dbReference type="Pfam" id="PF00970">
    <property type="entry name" value="FAD_binding_6"/>
    <property type="match status" value="1"/>
</dbReference>
<dbReference type="PROSITE" id="PS51384">
    <property type="entry name" value="FAD_FR"/>
    <property type="match status" value="1"/>
</dbReference>
<evidence type="ECO:0000256" key="12">
    <source>
        <dbReference type="ARBA" id="ARBA00023136"/>
    </source>
</evidence>
<gene>
    <name evidence="15" type="ORF">E3P99_01784</name>
</gene>
<dbReference type="SUPFAM" id="SSF52343">
    <property type="entry name" value="Ferredoxin reductase-like, C-terminal NADP-linked domain"/>
    <property type="match status" value="1"/>
</dbReference>
<sequence>MFARSFAKATRQYSTGPQSGQSKQFYIGAAGALAAVVGGYAYLNKDSPSGPLPVSTPKSDRIGALQTPQIALTKDAFTNLTLKNVKKYNHDSSIFEFDLPGSSVSGLEPAGLVVCKAADDSVTGDNGKPVIRPYTPISTGDKRGSIDFLIKKYDDGKFTPYIHGLKPGDQVAFKGPIQKFKWVPNSYEKVGFVLGGSGVTPGLQLIETILNNPEDKTKVTLLFSNKTPEDILLKEVFDDFKKKHSDQFDVIYSIDKPVDGWKGHVGYFDGPFLKDHLPSPNTNGKTYVCGPPPMMKAISGGKTNKGAQGELTGVLKELGYKEDQVFKF</sequence>
<dbReference type="EMBL" id="SPNW01000022">
    <property type="protein sequence ID" value="TIA90071.1"/>
    <property type="molecule type" value="Genomic_DNA"/>
</dbReference>
<keyword evidence="7" id="KW-0496">Mitochondrion</keyword>
<dbReference type="InterPro" id="IPR017938">
    <property type="entry name" value="Riboflavin_synthase-like_b-brl"/>
</dbReference>
<dbReference type="PRINTS" id="PR00406">
    <property type="entry name" value="CYTB5RDTASE"/>
</dbReference>
<comment type="similarity">
    <text evidence="3">Belongs to the flavoprotein pyridine nucleotide cytochrome reductase family.</text>
</comment>
<dbReference type="InterPro" id="IPR001834">
    <property type="entry name" value="CBR-like"/>
</dbReference>
<dbReference type="InterPro" id="IPR039261">
    <property type="entry name" value="FNR_nucleotide-bd"/>
</dbReference>
<evidence type="ECO:0000256" key="13">
    <source>
        <dbReference type="PIRSR" id="PIRSR601834-1"/>
    </source>
</evidence>
<evidence type="ECO:0000256" key="3">
    <source>
        <dbReference type="ARBA" id="ARBA00006105"/>
    </source>
</evidence>
<keyword evidence="8 13" id="KW-0274">FAD</keyword>
<evidence type="ECO:0000256" key="4">
    <source>
        <dbReference type="ARBA" id="ARBA00012011"/>
    </source>
</evidence>
<evidence type="ECO:0000256" key="6">
    <source>
        <dbReference type="ARBA" id="ARBA00022692"/>
    </source>
</evidence>
<dbReference type="Proteomes" id="UP000310189">
    <property type="component" value="Unassembled WGS sequence"/>
</dbReference>
<feature type="binding site" evidence="13">
    <location>
        <position position="200"/>
    </location>
    <ligand>
        <name>FAD</name>
        <dbReference type="ChEBI" id="CHEBI:57692"/>
    </ligand>
</feature>